<dbReference type="GO" id="GO:0015937">
    <property type="term" value="P:coenzyme A biosynthetic process"/>
    <property type="evidence" value="ECO:0007669"/>
    <property type="project" value="TreeGrafter"/>
</dbReference>
<dbReference type="RefSeq" id="WP_005642854.1">
    <property type="nucleotide sequence ID" value="NZ_CP015232.1"/>
</dbReference>
<dbReference type="GeneID" id="28252518"/>
<dbReference type="InterPro" id="IPR036551">
    <property type="entry name" value="Flavin_trans-like"/>
</dbReference>
<dbReference type="PANTHER" id="PTHR14359:SF6">
    <property type="entry name" value="PHOSPHOPANTOTHENOYLCYSTEINE DECARBOXYLASE"/>
    <property type="match status" value="1"/>
</dbReference>
<geneLocation type="plasmid" evidence="2 3">
    <name>unnamed2</name>
</geneLocation>
<dbReference type="EMBL" id="CP015232">
    <property type="protein sequence ID" value="ANP43381.1"/>
    <property type="molecule type" value="Genomic_DNA"/>
</dbReference>
<dbReference type="InterPro" id="IPR003382">
    <property type="entry name" value="Flavoprotein"/>
</dbReference>
<dbReference type="KEGG" id="rmb:K529_021745"/>
<dbReference type="PANTHER" id="PTHR14359">
    <property type="entry name" value="HOMO-OLIGOMERIC FLAVIN CONTAINING CYS DECARBOXYLASE FAMILY"/>
    <property type="match status" value="1"/>
</dbReference>
<dbReference type="Gene3D" id="3.40.50.1950">
    <property type="entry name" value="Flavin prenyltransferase-like"/>
    <property type="match status" value="1"/>
</dbReference>
<evidence type="ECO:0000313" key="2">
    <source>
        <dbReference type="EMBL" id="ANP43381.1"/>
    </source>
</evidence>
<accession>A0A1B1AA07</accession>
<feature type="domain" description="Flavoprotein" evidence="1">
    <location>
        <begin position="8"/>
        <end position="162"/>
    </location>
</feature>
<dbReference type="GO" id="GO:0004633">
    <property type="term" value="F:phosphopantothenoylcysteine decarboxylase activity"/>
    <property type="evidence" value="ECO:0007669"/>
    <property type="project" value="TreeGrafter"/>
</dbReference>
<proteinExistence type="predicted"/>
<protein>
    <submittedName>
        <fullName evidence="2">Flavoprotein</fullName>
    </submittedName>
</protein>
<dbReference type="GO" id="GO:0010181">
    <property type="term" value="F:FMN binding"/>
    <property type="evidence" value="ECO:0007669"/>
    <property type="project" value="TreeGrafter"/>
</dbReference>
<dbReference type="Proteomes" id="UP000013243">
    <property type="component" value="Plasmid unnamed2"/>
</dbReference>
<dbReference type="SUPFAM" id="SSF52507">
    <property type="entry name" value="Homo-oligomeric flavin-containing Cys decarboxylases, HFCD"/>
    <property type="match status" value="1"/>
</dbReference>
<dbReference type="AlphaFoldDB" id="A0A1B1AA07"/>
<keyword evidence="2" id="KW-0614">Plasmid</keyword>
<reference evidence="2 3" key="1">
    <citation type="journal article" date="2016" name="ISME J.">
        <title>Global occurrence and heterogeneity of the Roseobacter-clade species Ruegeria mobilis.</title>
        <authorList>
            <person name="Sonnenschein E."/>
            <person name="Gram L."/>
        </authorList>
    </citation>
    <scope>NUCLEOTIDE SEQUENCE [LARGE SCALE GENOMIC DNA]</scope>
    <source>
        <strain evidence="2 3">F1926</strain>
        <plasmid evidence="2 3">unnamed2</plasmid>
    </source>
</reference>
<dbReference type="GO" id="GO:0071513">
    <property type="term" value="C:phosphopantothenoylcysteine decarboxylase complex"/>
    <property type="evidence" value="ECO:0007669"/>
    <property type="project" value="TreeGrafter"/>
</dbReference>
<dbReference type="OrthoDB" id="2395518at2"/>
<evidence type="ECO:0000259" key="1">
    <source>
        <dbReference type="Pfam" id="PF02441"/>
    </source>
</evidence>
<dbReference type="Pfam" id="PF02441">
    <property type="entry name" value="Flavoprotein"/>
    <property type="match status" value="1"/>
</dbReference>
<organism evidence="2 3">
    <name type="scientific">Tritonibacter mobilis F1926</name>
    <dbReference type="NCBI Taxonomy" id="1265309"/>
    <lineage>
        <taxon>Bacteria</taxon>
        <taxon>Pseudomonadati</taxon>
        <taxon>Pseudomonadota</taxon>
        <taxon>Alphaproteobacteria</taxon>
        <taxon>Rhodobacterales</taxon>
        <taxon>Paracoccaceae</taxon>
        <taxon>Tritonibacter</taxon>
    </lineage>
</organism>
<sequence length="188" mass="20921">MTSAPKPRILIGACGSLDLTMLPFYLRAIKDNIDCTLSLMLTPTAVKFVNTDTLALLVDRLIHGDRPENWRTDKPGRIAAEHDLLAVLPTTANTLSAVANGSSQNRLTTVILAAEFPVLFFPVMGGPMWDKASVQRNVSQIREDGYEVFQPVWREHNDPHMQKIHGHHSLPDPSDVVEILQSRLTPQH</sequence>
<evidence type="ECO:0000313" key="3">
    <source>
        <dbReference type="Proteomes" id="UP000013243"/>
    </source>
</evidence>
<name>A0A1B1AA07_9RHOB</name>
<gene>
    <name evidence="2" type="ORF">K529_021745</name>
</gene>